<proteinExistence type="predicted"/>
<comment type="caution">
    <text evidence="1">The sequence shown here is derived from an EMBL/GenBank/DDBJ whole genome shotgun (WGS) entry which is preliminary data.</text>
</comment>
<name>A0A109FPU4_9PSED</name>
<dbReference type="AlphaFoldDB" id="A0A109FPU4"/>
<sequence>MSEAETSLQEFVEPRQKNKEKSLHLIMECRNLWGELTNEEKTTLKTLIIDAASEKSLRLTLFQREISGLKTSNDSRNLIKSIFLKLYSKSSDDALPMLLAETVYRPMAMFIKKITDTNIAKDSSLV</sequence>
<dbReference type="Proteomes" id="UP000067111">
    <property type="component" value="Unassembled WGS sequence"/>
</dbReference>
<evidence type="ECO:0000313" key="1">
    <source>
        <dbReference type="EMBL" id="KWU52414.1"/>
    </source>
</evidence>
<organism evidence="1 2">
    <name type="scientific">Pseudomonas palleroniana</name>
    <dbReference type="NCBI Taxonomy" id="191390"/>
    <lineage>
        <taxon>Bacteria</taxon>
        <taxon>Pseudomonadati</taxon>
        <taxon>Pseudomonadota</taxon>
        <taxon>Gammaproteobacteria</taxon>
        <taxon>Pseudomonadales</taxon>
        <taxon>Pseudomonadaceae</taxon>
        <taxon>Pseudomonas</taxon>
    </lineage>
</organism>
<protein>
    <submittedName>
        <fullName evidence="1">Uncharacterized protein</fullName>
    </submittedName>
</protein>
<accession>A0A109FPU4</accession>
<dbReference type="EMBL" id="LRMR01000004">
    <property type="protein sequence ID" value="KWU52414.1"/>
    <property type="molecule type" value="Genomic_DNA"/>
</dbReference>
<gene>
    <name evidence="1" type="ORF">AWV77_03105</name>
</gene>
<evidence type="ECO:0000313" key="2">
    <source>
        <dbReference type="Proteomes" id="UP000067111"/>
    </source>
</evidence>
<reference evidence="2" key="1">
    <citation type="submission" date="2016-01" db="EMBL/GenBank/DDBJ databases">
        <authorList>
            <person name="Gamez R.M."/>
            <person name="Rodriguez F."/>
            <person name="Bernal J.F."/>
            <person name="Agarwala R."/>
            <person name="Landsman D."/>
            <person name="Marino-Ramirez L."/>
        </authorList>
    </citation>
    <scope>NUCLEOTIDE SEQUENCE [LARGE SCALE GENOMIC DNA]</scope>
    <source>
        <strain evidence="2">Ps006</strain>
    </source>
</reference>